<dbReference type="Pfam" id="PF03279">
    <property type="entry name" value="Lip_A_acyltrans"/>
    <property type="match status" value="1"/>
</dbReference>
<evidence type="ECO:0000256" key="5">
    <source>
        <dbReference type="ARBA" id="ARBA00023136"/>
    </source>
</evidence>
<evidence type="ECO:0000256" key="3">
    <source>
        <dbReference type="ARBA" id="ARBA00022519"/>
    </source>
</evidence>
<dbReference type="CDD" id="cd07984">
    <property type="entry name" value="LPLAT_LABLAT-like"/>
    <property type="match status" value="1"/>
</dbReference>
<keyword evidence="6 8" id="KW-0012">Acyltransferase</keyword>
<dbReference type="HOGENOM" id="CLU_049421_1_0_6"/>
<dbReference type="GO" id="GO:0005886">
    <property type="term" value="C:plasma membrane"/>
    <property type="evidence" value="ECO:0007669"/>
    <property type="project" value="UniProtKB-SubCell"/>
</dbReference>
<evidence type="ECO:0000256" key="4">
    <source>
        <dbReference type="ARBA" id="ARBA00022679"/>
    </source>
</evidence>
<proteinExistence type="predicted"/>
<keyword evidence="3" id="KW-0997">Cell inner membrane</keyword>
<dbReference type="PIRSF" id="PIRSF026649">
    <property type="entry name" value="MsbB"/>
    <property type="match status" value="1"/>
</dbReference>
<dbReference type="AlphaFoldDB" id="F6DCY1"/>
<keyword evidence="4 8" id="KW-0808">Transferase</keyword>
<evidence type="ECO:0000313" key="8">
    <source>
        <dbReference type="EMBL" id="AEG31717.1"/>
    </source>
</evidence>
<keyword evidence="5 7" id="KW-0472">Membrane</keyword>
<evidence type="ECO:0000256" key="1">
    <source>
        <dbReference type="ARBA" id="ARBA00004533"/>
    </source>
</evidence>
<accession>F6DCY1</accession>
<dbReference type="KEGG" id="tcy:Thicy_0950"/>
<reference evidence="8 9" key="1">
    <citation type="submission" date="2011-05" db="EMBL/GenBank/DDBJ databases">
        <title>Complete sequence of Thioalkalimicrobium cyclicum ALM1.</title>
        <authorList>
            <consortium name="US DOE Joint Genome Institute"/>
            <person name="Lucas S."/>
            <person name="Han J."/>
            <person name="Lapidus A."/>
            <person name="Cheng J.-F."/>
            <person name="Goodwin L."/>
            <person name="Pitluck S."/>
            <person name="Peters L."/>
            <person name="Mikhailova N."/>
            <person name="Davenport K."/>
            <person name="Han C."/>
            <person name="Tapia R."/>
            <person name="Land M."/>
            <person name="Hauser L."/>
            <person name="Kyrpides N."/>
            <person name="Ivanova N."/>
            <person name="Pagani I."/>
            <person name="Kappler U."/>
            <person name="Woyke T."/>
        </authorList>
    </citation>
    <scope>NUCLEOTIDE SEQUENCE [LARGE SCALE GENOMIC DNA]</scope>
    <source>
        <strain evidence="9">DSM 14477 / JCM 11371 / ALM1</strain>
    </source>
</reference>
<dbReference type="PANTHER" id="PTHR30606">
    <property type="entry name" value="LIPID A BIOSYNTHESIS LAUROYL ACYLTRANSFERASE"/>
    <property type="match status" value="1"/>
</dbReference>
<dbReference type="PANTHER" id="PTHR30606:SF9">
    <property type="entry name" value="LIPID A BIOSYNTHESIS LAUROYLTRANSFERASE"/>
    <property type="match status" value="1"/>
</dbReference>
<protein>
    <submittedName>
        <fullName evidence="8">Lipid A biosynthesis acyltransferase</fullName>
    </submittedName>
</protein>
<dbReference type="GO" id="GO:0016746">
    <property type="term" value="F:acyltransferase activity"/>
    <property type="evidence" value="ECO:0007669"/>
    <property type="project" value="UniProtKB-KW"/>
</dbReference>
<keyword evidence="7" id="KW-0812">Transmembrane</keyword>
<keyword evidence="7" id="KW-1133">Transmembrane helix</keyword>
<dbReference type="STRING" id="717773.Thicy_0950"/>
<dbReference type="EMBL" id="CP002776">
    <property type="protein sequence ID" value="AEG31717.1"/>
    <property type="molecule type" value="Genomic_DNA"/>
</dbReference>
<feature type="transmembrane region" description="Helical" evidence="7">
    <location>
        <begin position="12"/>
        <end position="31"/>
    </location>
</feature>
<dbReference type="GO" id="GO:0009247">
    <property type="term" value="P:glycolipid biosynthetic process"/>
    <property type="evidence" value="ECO:0007669"/>
    <property type="project" value="UniProtKB-ARBA"/>
</dbReference>
<dbReference type="InterPro" id="IPR004960">
    <property type="entry name" value="LipA_acyltrans"/>
</dbReference>
<evidence type="ECO:0000256" key="6">
    <source>
        <dbReference type="ARBA" id="ARBA00023315"/>
    </source>
</evidence>
<comment type="subcellular location">
    <subcellularLocation>
        <location evidence="1">Cell inner membrane</location>
    </subcellularLocation>
</comment>
<keyword evidence="2" id="KW-1003">Cell membrane</keyword>
<evidence type="ECO:0000313" key="9">
    <source>
        <dbReference type="Proteomes" id="UP000009232"/>
    </source>
</evidence>
<organism evidence="8 9">
    <name type="scientific">Thiomicrospira cyclica (strain DSM 14477 / JCM 11371 / ALM1)</name>
    <name type="common">Thioalkalimicrobium cyclicum</name>
    <dbReference type="NCBI Taxonomy" id="717773"/>
    <lineage>
        <taxon>Bacteria</taxon>
        <taxon>Pseudomonadati</taxon>
        <taxon>Pseudomonadota</taxon>
        <taxon>Gammaproteobacteria</taxon>
        <taxon>Thiotrichales</taxon>
        <taxon>Piscirickettsiaceae</taxon>
        <taxon>Thiomicrospira</taxon>
    </lineage>
</organism>
<keyword evidence="9" id="KW-1185">Reference proteome</keyword>
<dbReference type="eggNOG" id="COG1560">
    <property type="taxonomic scope" value="Bacteria"/>
</dbReference>
<gene>
    <name evidence="8" type="ordered locus">Thicy_0950</name>
</gene>
<evidence type="ECO:0000256" key="2">
    <source>
        <dbReference type="ARBA" id="ARBA00022475"/>
    </source>
</evidence>
<sequence>MGDLLKTYWQPRYWGIWLGVGLFYLLSLLPLKLRYRLSEPLGTLLYHLARSRRRLVLANLTIALPDHPKAQREAIAKQHFQSLGVQLFAEMTECWFGPYRGGHVFGNSNDRLAVEFEGMANFEAALAQGRGLIILTPHFTHLEMTGLLLSRLMALNPVYRPHDNPLVDALILRGRTFAIGEHQTRPVPAQATRKMITLLRNQQTLGYLPDQRYRGKGHVTVPFFDQPAKSHTATSKLAALTHALVVPTFTERRYDPIRYPKQGWYYVVRFYPALDDFPSGDDAEDTQRLHALYEIEIKKNPSQYLWVHNRWDLSKQAIAELIDHD</sequence>
<evidence type="ECO:0000256" key="7">
    <source>
        <dbReference type="SAM" id="Phobius"/>
    </source>
</evidence>
<name>F6DCY1_THICA</name>
<dbReference type="Proteomes" id="UP000009232">
    <property type="component" value="Chromosome"/>
</dbReference>